<evidence type="ECO:0000313" key="2">
    <source>
        <dbReference type="EMBL" id="GLW55910.1"/>
    </source>
</evidence>
<dbReference type="InterPro" id="IPR036291">
    <property type="entry name" value="NAD(P)-bd_dom_sf"/>
</dbReference>
<dbReference type="GO" id="GO:0044877">
    <property type="term" value="F:protein-containing complex binding"/>
    <property type="evidence" value="ECO:0007669"/>
    <property type="project" value="TreeGrafter"/>
</dbReference>
<proteinExistence type="predicted"/>
<dbReference type="EMBL" id="BSRX01000022">
    <property type="protein sequence ID" value="GLW55910.1"/>
    <property type="molecule type" value="Genomic_DNA"/>
</dbReference>
<protein>
    <submittedName>
        <fullName evidence="2">Nucleotide-diphosphate-sugar epimerase</fullName>
    </submittedName>
</protein>
<feature type="domain" description="NAD(P)-binding" evidence="1">
    <location>
        <begin position="8"/>
        <end position="137"/>
    </location>
</feature>
<dbReference type="Pfam" id="PF13460">
    <property type="entry name" value="NAD_binding_10"/>
    <property type="match status" value="1"/>
</dbReference>
<name>A0A9W6PGX6_9ACTN</name>
<dbReference type="SUPFAM" id="SSF51735">
    <property type="entry name" value="NAD(P)-binding Rossmann-fold domains"/>
    <property type="match status" value="1"/>
</dbReference>
<dbReference type="PANTHER" id="PTHR12126">
    <property type="entry name" value="NADH-UBIQUINONE OXIDOREDUCTASE 39 KDA SUBUNIT-RELATED"/>
    <property type="match status" value="1"/>
</dbReference>
<sequence>MRPILVTGGTGTLGRAVVRRLLSRGCPVRVLSRQAHTPGEHGWAVGDLVTGRGVEAALAGAGTVVHCATTNGKRDVAATRRLVEAAGGAGVAHLLYVSIVGVDRVPLGYYRAKAECERLVVESGLGWTVLRATQFHDLVLRVLDGLSKAPVLVVPRGVAFQPVDVRDVAERVAQLAEAGPAGRAGDFGGPEVRPVEALAAEFLRARGRRRPVLRAPVPGGTARALRAGGNLVAPGRAVPPGDLVPAHPAGRITFAEFLAERFPA</sequence>
<dbReference type="Proteomes" id="UP001165143">
    <property type="component" value="Unassembled WGS sequence"/>
</dbReference>
<dbReference type="OrthoDB" id="9771302at2"/>
<dbReference type="InterPro" id="IPR051207">
    <property type="entry name" value="ComplexI_NDUFA9_subunit"/>
</dbReference>
<dbReference type="AlphaFoldDB" id="A0A9W6PGX6"/>
<dbReference type="Gene3D" id="3.40.50.720">
    <property type="entry name" value="NAD(P)-binding Rossmann-like Domain"/>
    <property type="match status" value="1"/>
</dbReference>
<organism evidence="2 3">
    <name type="scientific">Kitasatospora phosalacinea</name>
    <dbReference type="NCBI Taxonomy" id="2065"/>
    <lineage>
        <taxon>Bacteria</taxon>
        <taxon>Bacillati</taxon>
        <taxon>Actinomycetota</taxon>
        <taxon>Actinomycetes</taxon>
        <taxon>Kitasatosporales</taxon>
        <taxon>Streptomycetaceae</taxon>
        <taxon>Kitasatospora</taxon>
    </lineage>
</organism>
<evidence type="ECO:0000259" key="1">
    <source>
        <dbReference type="Pfam" id="PF13460"/>
    </source>
</evidence>
<evidence type="ECO:0000313" key="3">
    <source>
        <dbReference type="Proteomes" id="UP001165143"/>
    </source>
</evidence>
<dbReference type="PANTHER" id="PTHR12126:SF11">
    <property type="entry name" value="NADH DEHYDROGENASE [UBIQUINONE] 1 ALPHA SUBCOMPLEX SUBUNIT 9, MITOCHONDRIAL"/>
    <property type="match status" value="1"/>
</dbReference>
<accession>A0A9W6PGX6</accession>
<gene>
    <name evidence="2" type="ORF">Kpho01_39210</name>
</gene>
<comment type="caution">
    <text evidence="2">The sequence shown here is derived from an EMBL/GenBank/DDBJ whole genome shotgun (WGS) entry which is preliminary data.</text>
</comment>
<reference evidence="2" key="1">
    <citation type="submission" date="2023-02" db="EMBL/GenBank/DDBJ databases">
        <title>Kitasatospora phosalacinea NBRC 14362.</title>
        <authorList>
            <person name="Ichikawa N."/>
            <person name="Sato H."/>
            <person name="Tonouchi N."/>
        </authorList>
    </citation>
    <scope>NUCLEOTIDE SEQUENCE</scope>
    <source>
        <strain evidence="2">NBRC 14362</strain>
    </source>
</reference>
<dbReference type="RefSeq" id="WP_033253886.1">
    <property type="nucleotide sequence ID" value="NZ_BSRX01000022.1"/>
</dbReference>
<dbReference type="InterPro" id="IPR016040">
    <property type="entry name" value="NAD(P)-bd_dom"/>
</dbReference>